<evidence type="ECO:0000256" key="7">
    <source>
        <dbReference type="ARBA" id="ARBA00023239"/>
    </source>
</evidence>
<keyword evidence="5" id="KW-0190">Covalent protein-DNA linkage</keyword>
<dbReference type="GO" id="GO:0003697">
    <property type="term" value="F:single-stranded DNA binding"/>
    <property type="evidence" value="ECO:0007669"/>
    <property type="project" value="InterPro"/>
</dbReference>
<evidence type="ECO:0000256" key="8">
    <source>
        <dbReference type="RuleBase" id="RU364100"/>
    </source>
</evidence>
<dbReference type="AlphaFoldDB" id="A0A7D4Q3Z0"/>
<dbReference type="Proteomes" id="UP000501003">
    <property type="component" value="Chromosome"/>
</dbReference>
<dbReference type="EMBL" id="CP054056">
    <property type="protein sequence ID" value="QKJ25169.1"/>
    <property type="molecule type" value="Genomic_DNA"/>
</dbReference>
<keyword evidence="2 8" id="KW-0645">Protease</keyword>
<reference evidence="9 10" key="1">
    <citation type="submission" date="2020-05" db="EMBL/GenBank/DDBJ databases">
        <title>Aquirufa sp. strain 15G-AUS-rot a new Aquirufa species.</title>
        <authorList>
            <person name="Pitt A."/>
            <person name="Hahn M.W."/>
        </authorList>
    </citation>
    <scope>NUCLEOTIDE SEQUENCE [LARGE SCALE GENOMIC DNA]</scope>
    <source>
        <strain evidence="9 10">15G-AUS-rot</strain>
    </source>
</reference>
<proteinExistence type="inferred from homology"/>
<dbReference type="PANTHER" id="PTHR13604">
    <property type="entry name" value="DC12-RELATED"/>
    <property type="match status" value="1"/>
</dbReference>
<evidence type="ECO:0000313" key="9">
    <source>
        <dbReference type="EMBL" id="QKJ25169.1"/>
    </source>
</evidence>
<dbReference type="RefSeq" id="WP_173493466.1">
    <property type="nucleotide sequence ID" value="NZ_CP054056.1"/>
</dbReference>
<evidence type="ECO:0000256" key="1">
    <source>
        <dbReference type="ARBA" id="ARBA00008136"/>
    </source>
</evidence>
<keyword evidence="7" id="KW-0456">Lyase</keyword>
<dbReference type="GO" id="GO:0016829">
    <property type="term" value="F:lyase activity"/>
    <property type="evidence" value="ECO:0007669"/>
    <property type="project" value="UniProtKB-KW"/>
</dbReference>
<dbReference type="KEGG" id="aqg:HRU87_02975"/>
<organism evidence="9 10">
    <name type="scientific">Aquiluna borgnonia</name>
    <dbReference type="NCBI Taxonomy" id="2499157"/>
    <lineage>
        <taxon>Bacteria</taxon>
        <taxon>Bacillati</taxon>
        <taxon>Actinomycetota</taxon>
        <taxon>Actinomycetes</taxon>
        <taxon>Micrococcales</taxon>
        <taxon>Microbacteriaceae</taxon>
        <taxon>Luna cluster</taxon>
        <taxon>Luna-1 subcluster</taxon>
        <taxon>Aquiluna</taxon>
    </lineage>
</organism>
<dbReference type="GO" id="GO:0006508">
    <property type="term" value="P:proteolysis"/>
    <property type="evidence" value="ECO:0007669"/>
    <property type="project" value="UniProtKB-KW"/>
</dbReference>
<sequence length="233" mass="25823">MCGRFVIAKTTDLITEYFEVDEAPEQDFRSYNIAPTIEVPIIVEREVDGLPSREIHAARWGLIPSWAKSPGASPLINARIESVLEKPSFKEAALAKRCAIPADGYFEWQSTVPNSKVPYYIFPSDGMLAFAGIYWWWRDPSKLASDPARWVLTCSLLTKDSAPELAGIHDRNPVLLSEENLSAWLAPDYPTTPEVLAALSEESALVAAQLEFHPVSSAVGSVYNNSEELIARI</sequence>
<dbReference type="GO" id="GO:0008233">
    <property type="term" value="F:peptidase activity"/>
    <property type="evidence" value="ECO:0007669"/>
    <property type="project" value="UniProtKB-KW"/>
</dbReference>
<evidence type="ECO:0000256" key="6">
    <source>
        <dbReference type="ARBA" id="ARBA00023125"/>
    </source>
</evidence>
<evidence type="ECO:0000256" key="2">
    <source>
        <dbReference type="ARBA" id="ARBA00022670"/>
    </source>
</evidence>
<accession>A0A7D4Q3Z0</accession>
<name>A0A7D4Q3Z0_9MICO</name>
<keyword evidence="4 8" id="KW-0378">Hydrolase</keyword>
<keyword evidence="10" id="KW-1185">Reference proteome</keyword>
<evidence type="ECO:0000256" key="4">
    <source>
        <dbReference type="ARBA" id="ARBA00022801"/>
    </source>
</evidence>
<evidence type="ECO:0000313" key="10">
    <source>
        <dbReference type="Proteomes" id="UP000501003"/>
    </source>
</evidence>
<comment type="similarity">
    <text evidence="1 8">Belongs to the SOS response-associated peptidase family.</text>
</comment>
<keyword evidence="3" id="KW-0227">DNA damage</keyword>
<evidence type="ECO:0000256" key="3">
    <source>
        <dbReference type="ARBA" id="ARBA00022763"/>
    </source>
</evidence>
<dbReference type="Pfam" id="PF02586">
    <property type="entry name" value="SRAP"/>
    <property type="match status" value="1"/>
</dbReference>
<gene>
    <name evidence="9" type="ORF">HRU87_02975</name>
</gene>
<dbReference type="InterPro" id="IPR036590">
    <property type="entry name" value="SRAP-like"/>
</dbReference>
<dbReference type="Gene3D" id="3.90.1680.10">
    <property type="entry name" value="SOS response associated peptidase-like"/>
    <property type="match status" value="1"/>
</dbReference>
<dbReference type="InterPro" id="IPR003738">
    <property type="entry name" value="SRAP"/>
</dbReference>
<dbReference type="EC" id="3.4.-.-" evidence="8"/>
<dbReference type="PANTHER" id="PTHR13604:SF0">
    <property type="entry name" value="ABASIC SITE PROCESSING PROTEIN HMCES"/>
    <property type="match status" value="1"/>
</dbReference>
<keyword evidence="6" id="KW-0238">DNA-binding</keyword>
<dbReference type="SUPFAM" id="SSF143081">
    <property type="entry name" value="BB1717-like"/>
    <property type="match status" value="1"/>
</dbReference>
<dbReference type="GO" id="GO:0106300">
    <property type="term" value="P:protein-DNA covalent cross-linking repair"/>
    <property type="evidence" value="ECO:0007669"/>
    <property type="project" value="InterPro"/>
</dbReference>
<protein>
    <recommendedName>
        <fullName evidence="8">Abasic site processing protein</fullName>
        <ecNumber evidence="8">3.4.-.-</ecNumber>
    </recommendedName>
</protein>
<evidence type="ECO:0000256" key="5">
    <source>
        <dbReference type="ARBA" id="ARBA00023124"/>
    </source>
</evidence>